<proteinExistence type="predicted"/>
<dbReference type="InterPro" id="IPR036412">
    <property type="entry name" value="HAD-like_sf"/>
</dbReference>
<dbReference type="EMBL" id="ABCP01000022">
    <property type="protein sequence ID" value="EDM47147.1"/>
    <property type="molecule type" value="Genomic_DNA"/>
</dbReference>
<comment type="caution">
    <text evidence="1">The sequence shown here is derived from an EMBL/GenBank/DDBJ whole genome shotgun (WGS) entry which is preliminary data.</text>
</comment>
<evidence type="ECO:0000313" key="2">
    <source>
        <dbReference type="Proteomes" id="UP000005856"/>
    </source>
</evidence>
<dbReference type="SUPFAM" id="SSF56784">
    <property type="entry name" value="HAD-like"/>
    <property type="match status" value="1"/>
</dbReference>
<keyword evidence="2" id="KW-1185">Reference proteome</keyword>
<dbReference type="eggNOG" id="COG0560">
    <property type="taxonomic scope" value="Bacteria"/>
</dbReference>
<protein>
    <recommendedName>
        <fullName evidence="3">Phosphoserine phosphatase</fullName>
    </recommendedName>
</protein>
<dbReference type="AlphaFoldDB" id="A6F249"/>
<organism evidence="1 2">
    <name type="scientific">Marinobacter algicola DG893</name>
    <dbReference type="NCBI Taxonomy" id="443152"/>
    <lineage>
        <taxon>Bacteria</taxon>
        <taxon>Pseudomonadati</taxon>
        <taxon>Pseudomonadota</taxon>
        <taxon>Gammaproteobacteria</taxon>
        <taxon>Pseudomonadales</taxon>
        <taxon>Marinobacteraceae</taxon>
        <taxon>Marinobacter</taxon>
    </lineage>
</organism>
<gene>
    <name evidence="1" type="ORF">MDG893_08681</name>
</gene>
<dbReference type="Gene3D" id="3.40.50.1000">
    <property type="entry name" value="HAD superfamily/HAD-like"/>
    <property type="match status" value="1"/>
</dbReference>
<dbReference type="STRING" id="443152.MDG893_08681"/>
<dbReference type="Proteomes" id="UP000005856">
    <property type="component" value="Unassembled WGS sequence"/>
</dbReference>
<accession>A6F249</accession>
<dbReference type="RefSeq" id="WP_007154338.1">
    <property type="nucleotide sequence ID" value="NZ_ABCP01000022.1"/>
</dbReference>
<name>A6F249_9GAMM</name>
<sequence>MQCALIYDFDGTLAKGNCAEHGLMPALGLNEHSDFWPEVNRKNRERDGDEILTYLGELAKRARDEGKQDELKPEKLQAYGKSIPLFPGVLDWFDAINRFASDQGIALSHYIVSSGLEEMIRGTPVAKHFKKIFGCRYHYDEATGHAKWPAVAIDYTTKTQYLFRINKGIENSWDNVTINEYIEPGDRPVPFDHMIYFGDGDTDIPAMKMVKAQGGCSLAVFDGDKWGQGKTQEKIEKLISEERANYVVQGDYTSGSQLDVTVRGILRLYKRRHGQP</sequence>
<dbReference type="OrthoDB" id="9785423at2"/>
<evidence type="ECO:0008006" key="3">
    <source>
        <dbReference type="Google" id="ProtNLM"/>
    </source>
</evidence>
<evidence type="ECO:0000313" key="1">
    <source>
        <dbReference type="EMBL" id="EDM47147.1"/>
    </source>
</evidence>
<dbReference type="InterPro" id="IPR023214">
    <property type="entry name" value="HAD_sf"/>
</dbReference>
<reference evidence="1 2" key="1">
    <citation type="submission" date="2007-06" db="EMBL/GenBank/DDBJ databases">
        <authorList>
            <person name="Green D."/>
            <person name="Ferriera S."/>
            <person name="Johnson J."/>
            <person name="Kravitz S."/>
            <person name="Beeson K."/>
            <person name="Sutton G."/>
            <person name="Rogers Y.-H."/>
            <person name="Friedman R."/>
            <person name="Frazier M."/>
            <person name="Venter J.C."/>
        </authorList>
    </citation>
    <scope>NUCLEOTIDE SEQUENCE [LARGE SCALE GENOMIC DNA]</scope>
    <source>
        <strain evidence="1 2">DG893</strain>
    </source>
</reference>